<dbReference type="AlphaFoldDB" id="A0A183SFP8"/>
<reference evidence="1 2" key="2">
    <citation type="submission" date="2018-11" db="EMBL/GenBank/DDBJ databases">
        <authorList>
            <consortium name="Pathogen Informatics"/>
        </authorList>
    </citation>
    <scope>NUCLEOTIDE SEQUENCE [LARGE SCALE GENOMIC DNA]</scope>
    <source>
        <strain evidence="1 2">NST_G2</strain>
    </source>
</reference>
<sequence>MDNDCVFEILRDLPLVPHLLEEHCESVYHLESTMLLNLCRNRVQARCFPAGELLHGSDGFWERGREIKVGIGFHFRQAIDGVVGDGGELVENALKVFCPSRQDLCLLSEQRPAIGTEKRGSAFDGRSVDSLGGGEEVLSFASIHEPLDFLGFARHLDITHIPTIDVGLVQLVLLHEQSVDRCVVVIEPVLVLTMCAAEDIQGMDWMVSIS</sequence>
<organism evidence="3">
    <name type="scientific">Schistocephalus solidus</name>
    <name type="common">Tapeworm</name>
    <dbReference type="NCBI Taxonomy" id="70667"/>
    <lineage>
        <taxon>Eukaryota</taxon>
        <taxon>Metazoa</taxon>
        <taxon>Spiralia</taxon>
        <taxon>Lophotrochozoa</taxon>
        <taxon>Platyhelminthes</taxon>
        <taxon>Cestoda</taxon>
        <taxon>Eucestoda</taxon>
        <taxon>Diphyllobothriidea</taxon>
        <taxon>Diphyllobothriidae</taxon>
        <taxon>Schistocephalus</taxon>
    </lineage>
</organism>
<evidence type="ECO:0000313" key="3">
    <source>
        <dbReference type="WBParaSite" id="SSLN_0000314601-mRNA-1"/>
    </source>
</evidence>
<gene>
    <name evidence="1" type="ORF">SSLN_LOCUS3046</name>
</gene>
<dbReference type="EMBL" id="UYSU01032410">
    <property type="protein sequence ID" value="VDL89431.1"/>
    <property type="molecule type" value="Genomic_DNA"/>
</dbReference>
<dbReference type="Proteomes" id="UP000275846">
    <property type="component" value="Unassembled WGS sequence"/>
</dbReference>
<name>A0A183SFP8_SCHSO</name>
<evidence type="ECO:0000313" key="1">
    <source>
        <dbReference type="EMBL" id="VDL89431.1"/>
    </source>
</evidence>
<dbReference type="WBParaSite" id="SSLN_0000314601-mRNA-1">
    <property type="protein sequence ID" value="SSLN_0000314601-mRNA-1"/>
    <property type="gene ID" value="SSLN_0000314601"/>
</dbReference>
<accession>A0A183SFP8</accession>
<protein>
    <submittedName>
        <fullName evidence="1 3">Uncharacterized protein</fullName>
    </submittedName>
</protein>
<proteinExistence type="predicted"/>
<keyword evidence="2" id="KW-1185">Reference proteome</keyword>
<evidence type="ECO:0000313" key="2">
    <source>
        <dbReference type="Proteomes" id="UP000275846"/>
    </source>
</evidence>
<reference evidence="3" key="1">
    <citation type="submission" date="2016-06" db="UniProtKB">
        <authorList>
            <consortium name="WormBaseParasite"/>
        </authorList>
    </citation>
    <scope>IDENTIFICATION</scope>
</reference>
<dbReference type="OrthoDB" id="6312738at2759"/>